<dbReference type="InterPro" id="IPR023210">
    <property type="entry name" value="NADP_OxRdtase_dom"/>
</dbReference>
<organism evidence="2 3">
    <name type="scientific">Chloracidobacterium sp. N</name>
    <dbReference type="NCBI Taxonomy" id="2821540"/>
    <lineage>
        <taxon>Bacteria</taxon>
        <taxon>Pseudomonadati</taxon>
        <taxon>Acidobacteriota</taxon>
        <taxon>Terriglobia</taxon>
        <taxon>Terriglobales</taxon>
        <taxon>Acidobacteriaceae</taxon>
        <taxon>Chloracidobacterium</taxon>
        <taxon>Chloracidobacterium aggregatum</taxon>
    </lineage>
</organism>
<dbReference type="EMBL" id="CP072642">
    <property type="protein sequence ID" value="QUV93226.1"/>
    <property type="molecule type" value="Genomic_DNA"/>
</dbReference>
<feature type="domain" description="NADP-dependent oxidoreductase" evidence="1">
    <location>
        <begin position="33"/>
        <end position="275"/>
    </location>
</feature>
<dbReference type="PANTHER" id="PTHR42686">
    <property type="entry name" value="GH17980P-RELATED"/>
    <property type="match status" value="1"/>
</dbReference>
<evidence type="ECO:0000313" key="2">
    <source>
        <dbReference type="EMBL" id="QUV93226.1"/>
    </source>
</evidence>
<protein>
    <submittedName>
        <fullName evidence="2">Aldo/keto reductase</fullName>
    </submittedName>
</protein>
<dbReference type="Pfam" id="PF00248">
    <property type="entry name" value="Aldo_ket_red"/>
    <property type="match status" value="1"/>
</dbReference>
<dbReference type="Gene3D" id="3.20.20.100">
    <property type="entry name" value="NADP-dependent oxidoreductase domain"/>
    <property type="match status" value="1"/>
</dbReference>
<name>A0ABX8B2A7_9BACT</name>
<gene>
    <name evidence="2" type="ORF">J8C05_07525</name>
</gene>
<reference evidence="2 3" key="1">
    <citation type="submission" date="2021-03" db="EMBL/GenBank/DDBJ databases">
        <title>Genomic and phenotypic characterization of Chloracidobacterium isolates provides evidence for multiple species.</title>
        <authorList>
            <person name="Saini M.K."/>
            <person name="Costas A.M.G."/>
            <person name="Tank M."/>
            <person name="Bryant D.A."/>
        </authorList>
    </citation>
    <scope>NUCLEOTIDE SEQUENCE [LARGE SCALE GENOMIC DNA]</scope>
    <source>
        <strain evidence="2 3">N</strain>
    </source>
</reference>
<dbReference type="Proteomes" id="UP000677668">
    <property type="component" value="Chromosome 1"/>
</dbReference>
<dbReference type="InterPro" id="IPR020471">
    <property type="entry name" value="AKR"/>
</dbReference>
<dbReference type="PANTHER" id="PTHR42686:SF1">
    <property type="entry name" value="GH17980P-RELATED"/>
    <property type="match status" value="1"/>
</dbReference>
<sequence>MSPRIEGHALPAGSPPPPGFKPLGTTGLWCHPLGFGCYRVEEDEPSHEAALRAYLERGGNLIDTSANYTDGGAERTIGRVLRETDRSAVILVTKAGYIQGDNMRLAQSRNFPEVVRYGPGLWHCIHPEFLATQIERSRERMGVATLDVLLLHNPEYFLMACAKRSITTADHEEFYRRIREAFAFLETQVAAGVIRFYGISSNHFPLSADDPTHVSLARCLAQAESVTPNHHFRVVQFPLNLLETGAVTEINNDDLTPLEFCATHGLGTLANRPLNAFARQRLVRLADFIPPGSQMVLDDLSQRLSPLRDHEALLVADFGLPLMSGKGLADWLLQLAPRLDSPLVWEQNAYRLVIAPVQQWLGQLAPPSRQKAAFQSWRERFIELANDALACVAHFAAAQAQPQSDEIRQRLRAFGYADDGQTLSQMAINTLRSLPNLSCVLVGMRQEAYVTDALGVLDLPPVDGVSILRQSATIQLQAAAP</sequence>
<dbReference type="SUPFAM" id="SSF51430">
    <property type="entry name" value="NAD(P)-linked oxidoreductase"/>
    <property type="match status" value="1"/>
</dbReference>
<evidence type="ECO:0000313" key="3">
    <source>
        <dbReference type="Proteomes" id="UP000677668"/>
    </source>
</evidence>
<dbReference type="CDD" id="cd19099">
    <property type="entry name" value="AKR_unchar"/>
    <property type="match status" value="1"/>
</dbReference>
<keyword evidence="3" id="KW-1185">Reference proteome</keyword>
<proteinExistence type="predicted"/>
<dbReference type="RefSeq" id="WP_211421624.1">
    <property type="nucleotide sequence ID" value="NZ_CP072642.1"/>
</dbReference>
<dbReference type="InterPro" id="IPR036812">
    <property type="entry name" value="NAD(P)_OxRdtase_dom_sf"/>
</dbReference>
<evidence type="ECO:0000259" key="1">
    <source>
        <dbReference type="Pfam" id="PF00248"/>
    </source>
</evidence>
<accession>A0ABX8B2A7</accession>